<proteinExistence type="predicted"/>
<dbReference type="AlphaFoldDB" id="A0ABD2NWI4"/>
<feature type="compositionally biased region" description="Polar residues" evidence="1">
    <location>
        <begin position="7"/>
        <end position="20"/>
    </location>
</feature>
<organism evidence="2 3">
    <name type="scientific">Cryptolaemus montrouzieri</name>
    <dbReference type="NCBI Taxonomy" id="559131"/>
    <lineage>
        <taxon>Eukaryota</taxon>
        <taxon>Metazoa</taxon>
        <taxon>Ecdysozoa</taxon>
        <taxon>Arthropoda</taxon>
        <taxon>Hexapoda</taxon>
        <taxon>Insecta</taxon>
        <taxon>Pterygota</taxon>
        <taxon>Neoptera</taxon>
        <taxon>Endopterygota</taxon>
        <taxon>Coleoptera</taxon>
        <taxon>Polyphaga</taxon>
        <taxon>Cucujiformia</taxon>
        <taxon>Coccinelloidea</taxon>
        <taxon>Coccinellidae</taxon>
        <taxon>Scymninae</taxon>
        <taxon>Scymnini</taxon>
        <taxon>Cryptolaemus</taxon>
    </lineage>
</organism>
<evidence type="ECO:0000256" key="1">
    <source>
        <dbReference type="SAM" id="MobiDB-lite"/>
    </source>
</evidence>
<feature type="non-terminal residue" evidence="2">
    <location>
        <position position="58"/>
    </location>
</feature>
<keyword evidence="3" id="KW-1185">Reference proteome</keyword>
<feature type="region of interest" description="Disordered" evidence="1">
    <location>
        <begin position="1"/>
        <end position="20"/>
    </location>
</feature>
<gene>
    <name evidence="2" type="ORF">HHI36_006075</name>
</gene>
<accession>A0ABD2NWI4</accession>
<dbReference type="EMBL" id="JABFTP020000144">
    <property type="protein sequence ID" value="KAL3282917.1"/>
    <property type="molecule type" value="Genomic_DNA"/>
</dbReference>
<sequence>MRYTPENPDQNESPQSYAKKTATSDYNSMMLIDTTAIEIMTLLHGMKEKNSVDIYDFS</sequence>
<dbReference type="Proteomes" id="UP001516400">
    <property type="component" value="Unassembled WGS sequence"/>
</dbReference>
<protein>
    <submittedName>
        <fullName evidence="2">Uncharacterized protein</fullName>
    </submittedName>
</protein>
<reference evidence="2 3" key="1">
    <citation type="journal article" date="2021" name="BMC Biol.">
        <title>Horizontally acquired antibacterial genes associated with adaptive radiation of ladybird beetles.</title>
        <authorList>
            <person name="Li H.S."/>
            <person name="Tang X.F."/>
            <person name="Huang Y.H."/>
            <person name="Xu Z.Y."/>
            <person name="Chen M.L."/>
            <person name="Du X.Y."/>
            <person name="Qiu B.Y."/>
            <person name="Chen P.T."/>
            <person name="Zhang W."/>
            <person name="Slipinski A."/>
            <person name="Escalona H.E."/>
            <person name="Waterhouse R.M."/>
            <person name="Zwick A."/>
            <person name="Pang H."/>
        </authorList>
    </citation>
    <scope>NUCLEOTIDE SEQUENCE [LARGE SCALE GENOMIC DNA]</scope>
    <source>
        <strain evidence="2">SYSU2018</strain>
    </source>
</reference>
<comment type="caution">
    <text evidence="2">The sequence shown here is derived from an EMBL/GenBank/DDBJ whole genome shotgun (WGS) entry which is preliminary data.</text>
</comment>
<name>A0ABD2NWI4_9CUCU</name>
<evidence type="ECO:0000313" key="3">
    <source>
        <dbReference type="Proteomes" id="UP001516400"/>
    </source>
</evidence>
<evidence type="ECO:0000313" key="2">
    <source>
        <dbReference type="EMBL" id="KAL3282917.1"/>
    </source>
</evidence>